<dbReference type="InterPro" id="IPR004692">
    <property type="entry name" value="SecG"/>
</dbReference>
<dbReference type="NCBIfam" id="TIGR00810">
    <property type="entry name" value="secG"/>
    <property type="match status" value="1"/>
</dbReference>
<keyword evidence="3 9" id="KW-0813">Transport</keyword>
<dbReference type="EMBL" id="MGHL01000015">
    <property type="protein sequence ID" value="OGM68986.1"/>
    <property type="molecule type" value="Genomic_DNA"/>
</dbReference>
<evidence type="ECO:0000256" key="8">
    <source>
        <dbReference type="ARBA" id="ARBA00023136"/>
    </source>
</evidence>
<comment type="caution">
    <text evidence="10">The sequence shown here is derived from an EMBL/GenBank/DDBJ whole genome shotgun (WGS) entry which is preliminary data.</text>
</comment>
<proteinExistence type="inferred from homology"/>
<evidence type="ECO:0000256" key="3">
    <source>
        <dbReference type="ARBA" id="ARBA00022448"/>
    </source>
</evidence>
<evidence type="ECO:0000256" key="7">
    <source>
        <dbReference type="ARBA" id="ARBA00023010"/>
    </source>
</evidence>
<dbReference type="AlphaFoldDB" id="A0A1F8BY45"/>
<dbReference type="Proteomes" id="UP000178429">
    <property type="component" value="Unassembled WGS sequence"/>
</dbReference>
<organism evidence="10 11">
    <name type="scientific">Candidatus Woesebacteria bacterium RIFCSPLOWO2_01_FULL_44_14</name>
    <dbReference type="NCBI Taxonomy" id="1802525"/>
    <lineage>
        <taxon>Bacteria</taxon>
        <taxon>Candidatus Woeseibacteriota</taxon>
    </lineage>
</organism>
<comment type="function">
    <text evidence="9">Involved in protein export. Participates in an early event of protein translocation.</text>
</comment>
<comment type="similarity">
    <text evidence="2 9">Belongs to the SecG family.</text>
</comment>
<keyword evidence="5 9" id="KW-0653">Protein transport</keyword>
<keyword evidence="8 9" id="KW-0472">Membrane</keyword>
<protein>
    <recommendedName>
        <fullName evidence="9">Protein-export membrane protein SecG</fullName>
    </recommendedName>
</protein>
<keyword evidence="6 9" id="KW-1133">Transmembrane helix</keyword>
<feature type="transmembrane region" description="Helical" evidence="9">
    <location>
        <begin position="46"/>
        <end position="65"/>
    </location>
</feature>
<evidence type="ECO:0000313" key="10">
    <source>
        <dbReference type="EMBL" id="OGM68986.1"/>
    </source>
</evidence>
<gene>
    <name evidence="10" type="ORF">A2975_02285</name>
</gene>
<dbReference type="GO" id="GO:0009306">
    <property type="term" value="P:protein secretion"/>
    <property type="evidence" value="ECO:0007669"/>
    <property type="project" value="UniProtKB-UniRule"/>
</dbReference>
<keyword evidence="9" id="KW-1003">Cell membrane</keyword>
<dbReference type="GO" id="GO:0005886">
    <property type="term" value="C:plasma membrane"/>
    <property type="evidence" value="ECO:0007669"/>
    <property type="project" value="UniProtKB-SubCell"/>
</dbReference>
<comment type="subcellular location">
    <subcellularLocation>
        <location evidence="9">Cell membrane</location>
        <topology evidence="9">Multi-pass membrane protein</topology>
    </subcellularLocation>
    <subcellularLocation>
        <location evidence="1">Membrane</location>
        <topology evidence="1">Multi-pass membrane protein</topology>
    </subcellularLocation>
</comment>
<sequence length="66" mass="7160">MVILQMILGLALIVLITIQVKGKGLGRVWGTGQTSFSRRGLEALIFKLTFVVGGLFVLVSALRLFV</sequence>
<accession>A0A1F8BY45</accession>
<evidence type="ECO:0000256" key="5">
    <source>
        <dbReference type="ARBA" id="ARBA00022927"/>
    </source>
</evidence>
<name>A0A1F8BY45_9BACT</name>
<dbReference type="STRING" id="1802525.A2975_02285"/>
<dbReference type="Pfam" id="PF03840">
    <property type="entry name" value="SecG"/>
    <property type="match status" value="1"/>
</dbReference>
<keyword evidence="7 9" id="KW-0811">Translocation</keyword>
<evidence type="ECO:0000256" key="6">
    <source>
        <dbReference type="ARBA" id="ARBA00022989"/>
    </source>
</evidence>
<keyword evidence="4 9" id="KW-0812">Transmembrane</keyword>
<evidence type="ECO:0000256" key="1">
    <source>
        <dbReference type="ARBA" id="ARBA00004141"/>
    </source>
</evidence>
<evidence type="ECO:0000313" key="11">
    <source>
        <dbReference type="Proteomes" id="UP000178429"/>
    </source>
</evidence>
<dbReference type="GO" id="GO:0015450">
    <property type="term" value="F:protein-transporting ATPase activity"/>
    <property type="evidence" value="ECO:0007669"/>
    <property type="project" value="UniProtKB-UniRule"/>
</dbReference>
<reference evidence="10 11" key="1">
    <citation type="journal article" date="2016" name="Nat. Commun.">
        <title>Thousands of microbial genomes shed light on interconnected biogeochemical processes in an aquifer system.</title>
        <authorList>
            <person name="Anantharaman K."/>
            <person name="Brown C.T."/>
            <person name="Hug L.A."/>
            <person name="Sharon I."/>
            <person name="Castelle C.J."/>
            <person name="Probst A.J."/>
            <person name="Thomas B.C."/>
            <person name="Singh A."/>
            <person name="Wilkins M.J."/>
            <person name="Karaoz U."/>
            <person name="Brodie E.L."/>
            <person name="Williams K.H."/>
            <person name="Hubbard S.S."/>
            <person name="Banfield J.F."/>
        </authorList>
    </citation>
    <scope>NUCLEOTIDE SEQUENCE [LARGE SCALE GENOMIC DNA]</scope>
</reference>
<comment type="caution">
    <text evidence="9">Lacks conserved residue(s) required for the propagation of feature annotation.</text>
</comment>
<evidence type="ECO:0000256" key="9">
    <source>
        <dbReference type="RuleBase" id="RU365087"/>
    </source>
</evidence>
<evidence type="ECO:0000256" key="4">
    <source>
        <dbReference type="ARBA" id="ARBA00022692"/>
    </source>
</evidence>
<evidence type="ECO:0000256" key="2">
    <source>
        <dbReference type="ARBA" id="ARBA00008445"/>
    </source>
</evidence>